<accession>A0A930FRK7</accession>
<keyword evidence="6" id="KW-0547">Nucleotide-binding</keyword>
<dbReference type="GO" id="GO:0043190">
    <property type="term" value="C:ATP-binding cassette (ABC) transporter complex"/>
    <property type="evidence" value="ECO:0007669"/>
    <property type="project" value="TreeGrafter"/>
</dbReference>
<evidence type="ECO:0000256" key="4">
    <source>
        <dbReference type="ARBA" id="ARBA00022475"/>
    </source>
</evidence>
<evidence type="ECO:0000256" key="2">
    <source>
        <dbReference type="ARBA" id="ARBA00005417"/>
    </source>
</evidence>
<dbReference type="Gene3D" id="3.40.50.300">
    <property type="entry name" value="P-loop containing nucleotide triphosphate hydrolases"/>
    <property type="match status" value="2"/>
</dbReference>
<dbReference type="CDD" id="cd03225">
    <property type="entry name" value="ABC_cobalt_CbiO_domain1"/>
    <property type="match status" value="1"/>
</dbReference>
<evidence type="ECO:0000256" key="9">
    <source>
        <dbReference type="ARBA" id="ARBA00023136"/>
    </source>
</evidence>
<dbReference type="InterPro" id="IPR003593">
    <property type="entry name" value="AAA+_ATPase"/>
</dbReference>
<keyword evidence="5" id="KW-0677">Repeat</keyword>
<keyword evidence="4" id="KW-1003">Cell membrane</keyword>
<dbReference type="InterPro" id="IPR027417">
    <property type="entry name" value="P-loop_NTPase"/>
</dbReference>
<evidence type="ECO:0000256" key="7">
    <source>
        <dbReference type="ARBA" id="ARBA00022840"/>
    </source>
</evidence>
<dbReference type="InterPro" id="IPR003439">
    <property type="entry name" value="ABC_transporter-like_ATP-bd"/>
</dbReference>
<evidence type="ECO:0000313" key="12">
    <source>
        <dbReference type="EMBL" id="MBF1129857.1"/>
    </source>
</evidence>
<feature type="domain" description="ABC transporter" evidence="11">
    <location>
        <begin position="264"/>
        <end position="487"/>
    </location>
</feature>
<dbReference type="SUPFAM" id="SSF52540">
    <property type="entry name" value="P-loop containing nucleoside triphosphate hydrolases"/>
    <property type="match status" value="2"/>
</dbReference>
<evidence type="ECO:0000259" key="11">
    <source>
        <dbReference type="PROSITE" id="PS50893"/>
    </source>
</evidence>
<dbReference type="GO" id="GO:0005524">
    <property type="term" value="F:ATP binding"/>
    <property type="evidence" value="ECO:0007669"/>
    <property type="project" value="UniProtKB-KW"/>
</dbReference>
<dbReference type="GO" id="GO:0016887">
    <property type="term" value="F:ATP hydrolysis activity"/>
    <property type="evidence" value="ECO:0007669"/>
    <property type="project" value="InterPro"/>
</dbReference>
<evidence type="ECO:0000313" key="13">
    <source>
        <dbReference type="Proteomes" id="UP000757890"/>
    </source>
</evidence>
<dbReference type="EMBL" id="JABZMK010000061">
    <property type="protein sequence ID" value="MBF1129857.1"/>
    <property type="molecule type" value="Genomic_DNA"/>
</dbReference>
<dbReference type="PANTHER" id="PTHR43553">
    <property type="entry name" value="HEAVY METAL TRANSPORTER"/>
    <property type="match status" value="1"/>
</dbReference>
<comment type="similarity">
    <text evidence="2">Belongs to the ABC transporter superfamily.</text>
</comment>
<keyword evidence="9" id="KW-0472">Membrane</keyword>
<dbReference type="PROSITE" id="PS50893">
    <property type="entry name" value="ABC_TRANSPORTER_2"/>
    <property type="match status" value="2"/>
</dbReference>
<organism evidence="12 13">
    <name type="scientific">Dialister invisus</name>
    <dbReference type="NCBI Taxonomy" id="218538"/>
    <lineage>
        <taxon>Bacteria</taxon>
        <taxon>Bacillati</taxon>
        <taxon>Bacillota</taxon>
        <taxon>Negativicutes</taxon>
        <taxon>Veillonellales</taxon>
        <taxon>Veillonellaceae</taxon>
        <taxon>Dialister</taxon>
    </lineage>
</organism>
<evidence type="ECO:0000256" key="6">
    <source>
        <dbReference type="ARBA" id="ARBA00022741"/>
    </source>
</evidence>
<dbReference type="SMART" id="SM00382">
    <property type="entry name" value="AAA"/>
    <property type="match status" value="2"/>
</dbReference>
<dbReference type="PROSITE" id="PS00211">
    <property type="entry name" value="ABC_TRANSPORTER_1"/>
    <property type="match status" value="1"/>
</dbReference>
<dbReference type="Proteomes" id="UP000757890">
    <property type="component" value="Unassembled WGS sequence"/>
</dbReference>
<evidence type="ECO:0000256" key="8">
    <source>
        <dbReference type="ARBA" id="ARBA00022967"/>
    </source>
</evidence>
<dbReference type="PANTHER" id="PTHR43553:SF23">
    <property type="entry name" value="ABC TRANSPORTER ATP-BINDING COMPONENT"/>
    <property type="match status" value="1"/>
</dbReference>
<keyword evidence="3" id="KW-0813">Transport</keyword>
<dbReference type="InterPro" id="IPR050095">
    <property type="entry name" value="ECF_ABC_transporter_ATP-bd"/>
</dbReference>
<proteinExistence type="inferred from homology"/>
<evidence type="ECO:0000256" key="1">
    <source>
        <dbReference type="ARBA" id="ARBA00004202"/>
    </source>
</evidence>
<comment type="function">
    <text evidence="10">Probably part of an ABC transporter complex. Responsible for energy coupling to the transport system.</text>
</comment>
<name>A0A930FRK7_9FIRM</name>
<evidence type="ECO:0000256" key="3">
    <source>
        <dbReference type="ARBA" id="ARBA00022448"/>
    </source>
</evidence>
<dbReference type="GO" id="GO:0042626">
    <property type="term" value="F:ATPase-coupled transmembrane transporter activity"/>
    <property type="evidence" value="ECO:0007669"/>
    <property type="project" value="TreeGrafter"/>
</dbReference>
<gene>
    <name evidence="12" type="ORF">HXL70_07435</name>
</gene>
<dbReference type="InterPro" id="IPR015856">
    <property type="entry name" value="ABC_transpr_CbiO/EcfA_su"/>
</dbReference>
<feature type="domain" description="ABC transporter" evidence="11">
    <location>
        <begin position="2"/>
        <end position="242"/>
    </location>
</feature>
<comment type="subcellular location">
    <subcellularLocation>
        <location evidence="1">Cell membrane</location>
        <topology evidence="1">Peripheral membrane protein</topology>
    </subcellularLocation>
</comment>
<dbReference type="Pfam" id="PF00005">
    <property type="entry name" value="ABC_tran"/>
    <property type="match status" value="2"/>
</dbReference>
<comment type="caution">
    <text evidence="12">The sequence shown here is derived from an EMBL/GenBank/DDBJ whole genome shotgun (WGS) entry which is preliminary data.</text>
</comment>
<dbReference type="AlphaFoldDB" id="A0A930FRK7"/>
<evidence type="ECO:0000256" key="5">
    <source>
        <dbReference type="ARBA" id="ARBA00022737"/>
    </source>
</evidence>
<dbReference type="InterPro" id="IPR017871">
    <property type="entry name" value="ABC_transporter-like_CS"/>
</dbReference>
<sequence>MISFQNVTYSYQESGEPKSLDSINLEVKDGECILLCGKSGCGKTTITRLLNGMIPNFYEGKLQGTVMVDGKNLFDLPMYEISKRVGSVFQNPRTQFYTVNTTSEIAFGCENLGMEPQEIAERVKQTAKDLQIEYLLNRNIFNLSGGEKQIIAFASIYAMSPQNYVLDEPSSNLDIQAIEKVRKILSLLKQQGKTVIIAEHRTYYLKDLIDRAIYMEDGKVVREYTMAELARLTYEERVNSGIRTVDLLSYPITAHHARSSSHTIELKDIHCFYGQTEALSIPKLSIPSGRITAIIGTNGAGKSTFVSCMCGLMKKTKGTFLLDGKKQSAKERVRDSYLVMQEVNHQLFSDSVREEIVLGSGESSENSLQEIMTALDISALSERHPMTLSGGQKQRVIIASAMFCGKKILYFDEPTSGLDFSHMIQTCQLLKQLQKEDVFLFIITHDYELIASVCDSVIHVENGQVQEQYLLDSVGTEKLQAFFSQLEE</sequence>
<keyword evidence="7 12" id="KW-0067">ATP-binding</keyword>
<keyword evidence="8" id="KW-1278">Translocase</keyword>
<evidence type="ECO:0000256" key="10">
    <source>
        <dbReference type="ARBA" id="ARBA00025157"/>
    </source>
</evidence>
<protein>
    <submittedName>
        <fullName evidence="12">ABC transporter ATP-binding protein</fullName>
    </submittedName>
</protein>
<reference evidence="12" key="1">
    <citation type="submission" date="2020-04" db="EMBL/GenBank/DDBJ databases">
        <title>Deep metagenomics examines the oral microbiome during advanced dental caries in children, revealing novel taxa and co-occurrences with host molecules.</title>
        <authorList>
            <person name="Baker J.L."/>
            <person name="Morton J.T."/>
            <person name="Dinis M."/>
            <person name="Alvarez R."/>
            <person name="Tran N.C."/>
            <person name="Knight R."/>
            <person name="Edlund A."/>
        </authorList>
    </citation>
    <scope>NUCLEOTIDE SEQUENCE</scope>
    <source>
        <strain evidence="12">JCVI_32_bin.14</strain>
    </source>
</reference>